<proteinExistence type="predicted"/>
<dbReference type="EMBL" id="HG792021">
    <property type="protein sequence ID" value="CDM37888.1"/>
    <property type="molecule type" value="Genomic_DNA"/>
</dbReference>
<evidence type="ECO:0000313" key="2">
    <source>
        <dbReference type="EMBL" id="CDM37888.1"/>
    </source>
</evidence>
<keyword evidence="3" id="KW-1185">Reference proteome</keyword>
<name>W6QM28_PENRF</name>
<dbReference type="Proteomes" id="UP000030686">
    <property type="component" value="Unassembled WGS sequence"/>
</dbReference>
<evidence type="ECO:0000256" key="1">
    <source>
        <dbReference type="SAM" id="MobiDB-lite"/>
    </source>
</evidence>
<evidence type="ECO:0000313" key="3">
    <source>
        <dbReference type="Proteomes" id="UP000030686"/>
    </source>
</evidence>
<dbReference type="AlphaFoldDB" id="W6QM28"/>
<accession>W6QM28</accession>
<protein>
    <submittedName>
        <fullName evidence="2">Uncharacterized protein</fullName>
    </submittedName>
</protein>
<organism evidence="2 3">
    <name type="scientific">Penicillium roqueforti (strain FM164)</name>
    <dbReference type="NCBI Taxonomy" id="1365484"/>
    <lineage>
        <taxon>Eukaryota</taxon>
        <taxon>Fungi</taxon>
        <taxon>Dikarya</taxon>
        <taxon>Ascomycota</taxon>
        <taxon>Pezizomycotina</taxon>
        <taxon>Eurotiomycetes</taxon>
        <taxon>Eurotiomycetidae</taxon>
        <taxon>Eurotiales</taxon>
        <taxon>Aspergillaceae</taxon>
        <taxon>Penicillium</taxon>
    </lineage>
</organism>
<feature type="compositionally biased region" description="Basic residues" evidence="1">
    <location>
        <begin position="34"/>
        <end position="48"/>
    </location>
</feature>
<sequence length="89" mass="10132">MQGYKDQLHWHHHLCKARARYPPSPPSSDPTLPRRAKQSCRRLGHKKTKEAAAEAVNAASGQDPVPQPQAPLLFPRKYWVNILPDDEDE</sequence>
<gene>
    <name evidence="2" type="ORF">PROQFM164_S07g000236</name>
</gene>
<reference evidence="2" key="1">
    <citation type="journal article" date="2014" name="Nat. Commun.">
        <title>Multiple recent horizontal transfers of a large genomic region in cheese making fungi.</title>
        <authorList>
            <person name="Cheeseman K."/>
            <person name="Ropars J."/>
            <person name="Renault P."/>
            <person name="Dupont J."/>
            <person name="Gouzy J."/>
            <person name="Branca A."/>
            <person name="Abraham A.L."/>
            <person name="Ceppi M."/>
            <person name="Conseiller E."/>
            <person name="Debuchy R."/>
            <person name="Malagnac F."/>
            <person name="Goarin A."/>
            <person name="Silar P."/>
            <person name="Lacoste S."/>
            <person name="Sallet E."/>
            <person name="Bensimon A."/>
            <person name="Giraud T."/>
            <person name="Brygoo Y."/>
        </authorList>
    </citation>
    <scope>NUCLEOTIDE SEQUENCE [LARGE SCALE GENOMIC DNA]</scope>
    <source>
        <strain evidence="2">FM164</strain>
    </source>
</reference>
<feature type="region of interest" description="Disordered" evidence="1">
    <location>
        <begin position="18"/>
        <end position="70"/>
    </location>
</feature>